<evidence type="ECO:0008006" key="3">
    <source>
        <dbReference type="Google" id="ProtNLM"/>
    </source>
</evidence>
<dbReference type="Proteomes" id="UP000187941">
    <property type="component" value="Chromosome"/>
</dbReference>
<dbReference type="KEGG" id="smon:AWR27_06890"/>
<evidence type="ECO:0000313" key="2">
    <source>
        <dbReference type="Proteomes" id="UP000187941"/>
    </source>
</evidence>
<protein>
    <recommendedName>
        <fullName evidence="3">Right handed beta helix domain-containing protein</fullName>
    </recommendedName>
</protein>
<dbReference type="AlphaFoldDB" id="A0A1P9WUQ1"/>
<gene>
    <name evidence="1" type="ORF">AWR27_06890</name>
</gene>
<keyword evidence="2" id="KW-1185">Reference proteome</keyword>
<evidence type="ECO:0000313" key="1">
    <source>
        <dbReference type="EMBL" id="AQG79073.1"/>
    </source>
</evidence>
<proteinExistence type="predicted"/>
<sequence>MFLLVSASALAQTTLPLSMTTLQNGAATIREGKTGSSRTLVTTYTVSQLRSLRLSKNAALPTIVETTDFGGGRWRYDPADTSTPDNTGTCIVTANGGRFKRQYFRSIDVGWFISPGATDHRSALQAAFKVAKTEKALVYDTGMMTYNIKGPIVVNGDGIAGIALNGTISCQGAGYTALTFTGPLRMRTFRIDLEGNNNALNGIDIQFALITEFDNIRVHACNGFGLRIGRTYDSIYKNISVELCGNATNYAFSVVNGGDTSNMSHFLRLQVEQSREKAIYVAPETLGCVFHNIHSERQRVSRAGTDTWFLGGSTVTYANVRLQANTEGVFSSANAIARFYGTHLTVNDLRIENNCPLVLENWAEGLAQVVVNHINASGNVSRAGKGEVLIDKGYITTLLGATNRFYLRDVTINSVVVGSAPNENFPLTLTRCWVKNLSSAGELSYLKATDSQIDAGDFPKGACWLINSKFSFGTETAGYRRIYANNSTLVGNLTTDAGYVELSNNSSVVGNLTCGFARAIIFDASSYVTGVVKNYGPPESSTYSGGFSVGRRTFNPAPTATGVQYWVCTVPGVKGQPGTWTPISN</sequence>
<name>A0A1P9WUQ1_9BACT</name>
<reference evidence="1 2" key="1">
    <citation type="submission" date="2016-01" db="EMBL/GenBank/DDBJ databases">
        <authorList>
            <person name="Oliw E.H."/>
        </authorList>
    </citation>
    <scope>NUCLEOTIDE SEQUENCE [LARGE SCALE GENOMIC DNA]</scope>
    <source>
        <strain evidence="1 2">DY10</strain>
    </source>
</reference>
<dbReference type="EMBL" id="CP014263">
    <property type="protein sequence ID" value="AQG79073.1"/>
    <property type="molecule type" value="Genomic_DNA"/>
</dbReference>
<organism evidence="1 2">
    <name type="scientific">Spirosoma montaniterrae</name>
    <dbReference type="NCBI Taxonomy" id="1178516"/>
    <lineage>
        <taxon>Bacteria</taxon>
        <taxon>Pseudomonadati</taxon>
        <taxon>Bacteroidota</taxon>
        <taxon>Cytophagia</taxon>
        <taxon>Cytophagales</taxon>
        <taxon>Cytophagaceae</taxon>
        <taxon>Spirosoma</taxon>
    </lineage>
</organism>
<accession>A0A1P9WUQ1</accession>